<reference evidence="1" key="1">
    <citation type="submission" date="2020-05" db="EMBL/GenBank/DDBJ databases">
        <title>Large-scale comparative analyses of tick genomes elucidate their genetic diversity and vector capacities.</title>
        <authorList>
            <person name="Jia N."/>
            <person name="Wang J."/>
            <person name="Shi W."/>
            <person name="Du L."/>
            <person name="Sun Y."/>
            <person name="Zhan W."/>
            <person name="Jiang J."/>
            <person name="Wang Q."/>
            <person name="Zhang B."/>
            <person name="Ji P."/>
            <person name="Sakyi L.B."/>
            <person name="Cui X."/>
            <person name="Yuan T."/>
            <person name="Jiang B."/>
            <person name="Yang W."/>
            <person name="Lam T.T.-Y."/>
            <person name="Chang Q."/>
            <person name="Ding S."/>
            <person name="Wang X."/>
            <person name="Zhu J."/>
            <person name="Ruan X."/>
            <person name="Zhao L."/>
            <person name="Wei J."/>
            <person name="Que T."/>
            <person name="Du C."/>
            <person name="Cheng J."/>
            <person name="Dai P."/>
            <person name="Han X."/>
            <person name="Huang E."/>
            <person name="Gao Y."/>
            <person name="Liu J."/>
            <person name="Shao H."/>
            <person name="Ye R."/>
            <person name="Li L."/>
            <person name="Wei W."/>
            <person name="Wang X."/>
            <person name="Wang C."/>
            <person name="Yang T."/>
            <person name="Huo Q."/>
            <person name="Li W."/>
            <person name="Guo W."/>
            <person name="Chen H."/>
            <person name="Zhou L."/>
            <person name="Ni X."/>
            <person name="Tian J."/>
            <person name="Zhou Y."/>
            <person name="Sheng Y."/>
            <person name="Liu T."/>
            <person name="Pan Y."/>
            <person name="Xia L."/>
            <person name="Li J."/>
            <person name="Zhao F."/>
            <person name="Cao W."/>
        </authorList>
    </citation>
    <scope>NUCLEOTIDE SEQUENCE</scope>
    <source>
        <strain evidence="1">Hyas-2018</strain>
    </source>
</reference>
<proteinExistence type="predicted"/>
<comment type="caution">
    <text evidence="1">The sequence shown here is derived from an EMBL/GenBank/DDBJ whole genome shotgun (WGS) entry which is preliminary data.</text>
</comment>
<sequence>MNIICFHALSSMTSPNPKRQGGDEIEEARTLATVTAVRRDERSAATALVRTPSTKAQPNLSRVPEKRRRADKAVEIPWNAAAAA</sequence>
<dbReference type="EMBL" id="CM023484">
    <property type="protein sequence ID" value="KAH6933714.1"/>
    <property type="molecule type" value="Genomic_DNA"/>
</dbReference>
<evidence type="ECO:0000313" key="2">
    <source>
        <dbReference type="Proteomes" id="UP000821845"/>
    </source>
</evidence>
<protein>
    <submittedName>
        <fullName evidence="1">Uncharacterized protein</fullName>
    </submittedName>
</protein>
<evidence type="ECO:0000313" key="1">
    <source>
        <dbReference type="EMBL" id="KAH6933714.1"/>
    </source>
</evidence>
<gene>
    <name evidence="1" type="ORF">HPB50_017680</name>
</gene>
<organism evidence="1 2">
    <name type="scientific">Hyalomma asiaticum</name>
    <name type="common">Tick</name>
    <dbReference type="NCBI Taxonomy" id="266040"/>
    <lineage>
        <taxon>Eukaryota</taxon>
        <taxon>Metazoa</taxon>
        <taxon>Ecdysozoa</taxon>
        <taxon>Arthropoda</taxon>
        <taxon>Chelicerata</taxon>
        <taxon>Arachnida</taxon>
        <taxon>Acari</taxon>
        <taxon>Parasitiformes</taxon>
        <taxon>Ixodida</taxon>
        <taxon>Ixodoidea</taxon>
        <taxon>Ixodidae</taxon>
        <taxon>Hyalomminae</taxon>
        <taxon>Hyalomma</taxon>
    </lineage>
</organism>
<accession>A0ACB7SM41</accession>
<dbReference type="Proteomes" id="UP000821845">
    <property type="component" value="Chromosome 4"/>
</dbReference>
<name>A0ACB7SM41_HYAAI</name>
<keyword evidence="2" id="KW-1185">Reference proteome</keyword>